<dbReference type="RefSeq" id="XP_018697870.1">
    <property type="nucleotide sequence ID" value="XM_018831991.1"/>
</dbReference>
<proteinExistence type="predicted"/>
<keyword evidence="2" id="KW-1133">Transmembrane helix</keyword>
<name>A0A178ZZ58_9EURO</name>
<feature type="compositionally biased region" description="Basic and acidic residues" evidence="1">
    <location>
        <begin position="13"/>
        <end position="28"/>
    </location>
</feature>
<organism evidence="3 4">
    <name type="scientific">Fonsecaea erecta</name>
    <dbReference type="NCBI Taxonomy" id="1367422"/>
    <lineage>
        <taxon>Eukaryota</taxon>
        <taxon>Fungi</taxon>
        <taxon>Dikarya</taxon>
        <taxon>Ascomycota</taxon>
        <taxon>Pezizomycotina</taxon>
        <taxon>Eurotiomycetes</taxon>
        <taxon>Chaetothyriomycetidae</taxon>
        <taxon>Chaetothyriales</taxon>
        <taxon>Herpotrichiellaceae</taxon>
        <taxon>Fonsecaea</taxon>
    </lineage>
</organism>
<accession>A0A178ZZ58</accession>
<dbReference type="GeneID" id="30004645"/>
<evidence type="ECO:0000256" key="2">
    <source>
        <dbReference type="SAM" id="Phobius"/>
    </source>
</evidence>
<evidence type="ECO:0000313" key="4">
    <source>
        <dbReference type="Proteomes" id="UP000078343"/>
    </source>
</evidence>
<keyword evidence="4" id="KW-1185">Reference proteome</keyword>
<reference evidence="3 4" key="1">
    <citation type="submission" date="2016-04" db="EMBL/GenBank/DDBJ databases">
        <title>Draft genome of Fonsecaea erecta CBS 125763.</title>
        <authorList>
            <person name="Weiss V.A."/>
            <person name="Vicente V.A."/>
            <person name="Raittz R.T."/>
            <person name="Moreno L.F."/>
            <person name="De Souza E.M."/>
            <person name="Pedrosa F.O."/>
            <person name="Steffens M.B."/>
            <person name="Faoro H."/>
            <person name="Tadra-Sfeir M.Z."/>
            <person name="Najafzadeh M.J."/>
            <person name="Felipe M.S."/>
            <person name="Teixeira M."/>
            <person name="Sun J."/>
            <person name="Xi L."/>
            <person name="Gomes R."/>
            <person name="De Azevedo C.M."/>
            <person name="Salgado C.G."/>
            <person name="Da Silva M.B."/>
            <person name="Nascimento M.F."/>
            <person name="Queiroz-Telles F."/>
            <person name="Attili D.S."/>
            <person name="Gorbushina A."/>
        </authorList>
    </citation>
    <scope>NUCLEOTIDE SEQUENCE [LARGE SCALE GENOMIC DNA]</scope>
    <source>
        <strain evidence="3 4">CBS 125763</strain>
    </source>
</reference>
<gene>
    <name evidence="3" type="ORF">AYL99_00475</name>
</gene>
<keyword evidence="2" id="KW-0812">Transmembrane</keyword>
<dbReference type="InterPro" id="IPR053008">
    <property type="entry name" value="Phomopsin_biosynth_assoc"/>
</dbReference>
<comment type="caution">
    <text evidence="3">The sequence shown here is derived from an EMBL/GenBank/DDBJ whole genome shotgun (WGS) entry which is preliminary data.</text>
</comment>
<dbReference type="AlphaFoldDB" id="A0A178ZZ58"/>
<evidence type="ECO:0000313" key="3">
    <source>
        <dbReference type="EMBL" id="OAP64503.1"/>
    </source>
</evidence>
<evidence type="ECO:0000256" key="1">
    <source>
        <dbReference type="SAM" id="MobiDB-lite"/>
    </source>
</evidence>
<keyword evidence="2" id="KW-0472">Membrane</keyword>
<dbReference type="OrthoDB" id="3501153at2759"/>
<feature type="region of interest" description="Disordered" evidence="1">
    <location>
        <begin position="1"/>
        <end position="28"/>
    </location>
</feature>
<feature type="transmembrane region" description="Helical" evidence="2">
    <location>
        <begin position="58"/>
        <end position="79"/>
    </location>
</feature>
<protein>
    <submittedName>
        <fullName evidence="3">Uncharacterized protein</fullName>
    </submittedName>
</protein>
<dbReference type="EMBL" id="LVYI01000001">
    <property type="protein sequence ID" value="OAP64503.1"/>
    <property type="molecule type" value="Genomic_DNA"/>
</dbReference>
<dbReference type="PANTHER" id="PTHR35896:SF3">
    <property type="entry name" value="MAJOR FACILITATOR SUPERFAMILY TRANSPORTER"/>
    <property type="match status" value="1"/>
</dbReference>
<dbReference type="Proteomes" id="UP000078343">
    <property type="component" value="Unassembled WGS sequence"/>
</dbReference>
<dbReference type="PANTHER" id="PTHR35896">
    <property type="entry name" value="IG-LIKE DOMAIN-CONTAINING PROTEIN"/>
    <property type="match status" value="1"/>
</dbReference>
<sequence>MQGSFMPSHRYHTLQEHPPEDDKDTTRDFEQTSLVEPDSIEDGEHATPNPRRALVRRLALYTGILAVIACTAIVFASIVPFNGIIGKKKWALPPPEVHVVGVSKSNERPHPCGNSSAEARALGCRFNQLTWAWLPPNCPMYANDQFVEEEEWVYWEDLDQTKPVGDDVWAEVLDGDRKIFAEMREHATHCVYFLLQLSQVVRDGTPYYDKMVDYEHHEHCANKLLGLLKKLPEWHELDTLAGTVSFDQYCP</sequence>